<dbReference type="Proteomes" id="UP000309584">
    <property type="component" value="Unassembled WGS sequence"/>
</dbReference>
<keyword evidence="2" id="KW-1185">Reference proteome</keyword>
<comment type="caution">
    <text evidence="1">The sequence shown here is derived from an EMBL/GenBank/DDBJ whole genome shotgun (WGS) entry which is preliminary data.</text>
</comment>
<accession>A0ABY2TIL8</accession>
<name>A0ABY2TIL8_9BACT</name>
<gene>
    <name evidence="1" type="ORF">CQA75_04315</name>
</gene>
<sequence length="359" mass="42496">MKKIPVSLKDIFNIKKEASSEYNSFILYLIRILFNNDRERTLTEYDIVSSTTFINFINPELPDIELDNYQGVSSIQGFYYTLNFFKVFKLNHPVIKFTEYIWYDSISSDTMFVNESYNNLINTRLPYFNPDYNGLDYVNIDRSEFNKLINKTHKLKLTLKKYENLRLDNHVKNNIEAIICLLCIYCNELADDIEVSSFNDDRIIFNIAGYFSIIIFKYNLFKPSYIKIIGHYDVKKDIKNDKLNIYTLNDECITLFGFIKFITLVNYLYKMKKDIMSYLAKNNIDVDSLDEKNPNIINNAKFATIYKIILDKYINNYKKVVAKNKLKIDKNSYFYKRFIKVSEDISILLTLDIISGIKK</sequence>
<dbReference type="EMBL" id="NXLY01000007">
    <property type="protein sequence ID" value="TKX33934.1"/>
    <property type="molecule type" value="Genomic_DNA"/>
</dbReference>
<evidence type="ECO:0000313" key="1">
    <source>
        <dbReference type="EMBL" id="TKX33934.1"/>
    </source>
</evidence>
<evidence type="ECO:0000313" key="2">
    <source>
        <dbReference type="Proteomes" id="UP000309584"/>
    </source>
</evidence>
<protein>
    <submittedName>
        <fullName evidence="1">Uncharacterized protein</fullName>
    </submittedName>
</protein>
<organism evidence="1 2">
    <name type="scientific">Campylobacter taeniopygiae</name>
    <dbReference type="NCBI Taxonomy" id="2510188"/>
    <lineage>
        <taxon>Bacteria</taxon>
        <taxon>Pseudomonadati</taxon>
        <taxon>Campylobacterota</taxon>
        <taxon>Epsilonproteobacteria</taxon>
        <taxon>Campylobacterales</taxon>
        <taxon>Campylobacteraceae</taxon>
        <taxon>Campylobacter</taxon>
    </lineage>
</organism>
<proteinExistence type="predicted"/>
<dbReference type="RefSeq" id="WP_137623823.1">
    <property type="nucleotide sequence ID" value="NZ_NXLY01000007.1"/>
</dbReference>
<reference evidence="1 2" key="1">
    <citation type="submission" date="2018-05" db="EMBL/GenBank/DDBJ databases">
        <title>Novel Campyloabacter and Helicobacter Species and Strains.</title>
        <authorList>
            <person name="Mannion A.J."/>
            <person name="Shen Z."/>
            <person name="Fox J.G."/>
        </authorList>
    </citation>
    <scope>NUCLEOTIDE SEQUENCE [LARGE SCALE GENOMIC DNA]</scope>
    <source>
        <strain evidence="2">MIT10-5678</strain>
    </source>
</reference>